<evidence type="ECO:0000313" key="16">
    <source>
        <dbReference type="Proteomes" id="UP000273119"/>
    </source>
</evidence>
<dbReference type="Pfam" id="PF03129">
    <property type="entry name" value="HGTP_anticodon"/>
    <property type="match status" value="1"/>
</dbReference>
<dbReference type="InterPro" id="IPR006195">
    <property type="entry name" value="aa-tRNA-synth_II"/>
</dbReference>
<keyword evidence="5" id="KW-0479">Metal-binding</keyword>
<keyword evidence="10" id="KW-0030">Aminoacyl-tRNA synthetase</keyword>
<dbReference type="CDD" id="cd00771">
    <property type="entry name" value="ThrRS_core"/>
    <property type="match status" value="1"/>
</dbReference>
<evidence type="ECO:0000256" key="9">
    <source>
        <dbReference type="ARBA" id="ARBA00022917"/>
    </source>
</evidence>
<evidence type="ECO:0000256" key="10">
    <source>
        <dbReference type="ARBA" id="ARBA00023146"/>
    </source>
</evidence>
<evidence type="ECO:0000256" key="1">
    <source>
        <dbReference type="ARBA" id="ARBA00008226"/>
    </source>
</evidence>
<dbReference type="InterPro" id="IPR002314">
    <property type="entry name" value="aa-tRNA-synt_IIb"/>
</dbReference>
<protein>
    <recommendedName>
        <fullName evidence="2 12">Threonine--tRNA ligase</fullName>
        <ecNumber evidence="2 12">6.1.1.3</ecNumber>
    </recommendedName>
</protein>
<keyword evidence="3" id="KW-0963">Cytoplasm</keyword>
<dbReference type="FunFam" id="3.30.930.10:FF:000002">
    <property type="entry name" value="Threonine--tRNA ligase"/>
    <property type="match status" value="1"/>
</dbReference>
<sequence>MHHPQQASQPFAPAAPAISPAPADHRRLGRELGLFDSSELIGAGLPLWLPDGAIVRAELERFAEEMARATGCRRVYTPVMARRELFERSGHWEKFSEDMFPPMKVGGGELVLRPANCPSHTQVFAQRGRSWRELPLRLSEVGSMFRNELTGTLGGLSRVRQINLDDAHVFCTPAQVVAEVALALRAIASCYDVLGIQIDHFRLSLRGPGGKYAGEDAAWEESEAALRAALDLEGMEYRVAPGEAAFYGPKIDVQVRDAGGREETLSTVQVDRVMPERFGLNYVGEDGAKHVPVMVHRGLLSSMERMVALLVERYDGRLPLWLAPRQLRVLPVSGDSQGQAALEVVRVLEDAGLRAELDDAGTLGARIRRSREERVGVVCVVGQREVDAGTVAVGRVQVPVASLVESLRDAVGRRRARPPVFG</sequence>
<evidence type="ECO:0000256" key="8">
    <source>
        <dbReference type="ARBA" id="ARBA00022840"/>
    </source>
</evidence>
<dbReference type="RefSeq" id="WP_121484819.1">
    <property type="nucleotide sequence ID" value="NZ_QQXL01000003.1"/>
</dbReference>
<dbReference type="InterPro" id="IPR004154">
    <property type="entry name" value="Anticodon-bd"/>
</dbReference>
<evidence type="ECO:0000259" key="14">
    <source>
        <dbReference type="PROSITE" id="PS50862"/>
    </source>
</evidence>
<dbReference type="GO" id="GO:0005737">
    <property type="term" value="C:cytoplasm"/>
    <property type="evidence" value="ECO:0007669"/>
    <property type="project" value="UniProtKB-UniRule"/>
</dbReference>
<comment type="catalytic activity">
    <reaction evidence="11">
        <text>tRNA(Thr) + L-threonine + ATP = L-threonyl-tRNA(Thr) + AMP + diphosphate + H(+)</text>
        <dbReference type="Rhea" id="RHEA:24624"/>
        <dbReference type="Rhea" id="RHEA-COMP:9670"/>
        <dbReference type="Rhea" id="RHEA-COMP:9704"/>
        <dbReference type="ChEBI" id="CHEBI:15378"/>
        <dbReference type="ChEBI" id="CHEBI:30616"/>
        <dbReference type="ChEBI" id="CHEBI:33019"/>
        <dbReference type="ChEBI" id="CHEBI:57926"/>
        <dbReference type="ChEBI" id="CHEBI:78442"/>
        <dbReference type="ChEBI" id="CHEBI:78534"/>
        <dbReference type="ChEBI" id="CHEBI:456215"/>
        <dbReference type="EC" id="6.1.1.3"/>
    </reaction>
</comment>
<feature type="region of interest" description="Disordered" evidence="13">
    <location>
        <begin position="1"/>
        <end position="23"/>
    </location>
</feature>
<dbReference type="SUPFAM" id="SSF52954">
    <property type="entry name" value="Class II aaRS ABD-related"/>
    <property type="match status" value="1"/>
</dbReference>
<dbReference type="InterPro" id="IPR045864">
    <property type="entry name" value="aa-tRNA-synth_II/BPL/LPL"/>
</dbReference>
<comment type="similarity">
    <text evidence="1">Belongs to the class-II aminoacyl-tRNA synthetase family.</text>
</comment>
<dbReference type="NCBIfam" id="TIGR00418">
    <property type="entry name" value="thrS"/>
    <property type="match status" value="1"/>
</dbReference>
<dbReference type="Gene3D" id="3.40.50.800">
    <property type="entry name" value="Anticodon-binding domain"/>
    <property type="match status" value="1"/>
</dbReference>
<evidence type="ECO:0000256" key="2">
    <source>
        <dbReference type="ARBA" id="ARBA00013163"/>
    </source>
</evidence>
<organism evidence="15 16">
    <name type="scientific">Galactobacter caseinivorans</name>
    <dbReference type="NCBI Taxonomy" id="2676123"/>
    <lineage>
        <taxon>Bacteria</taxon>
        <taxon>Bacillati</taxon>
        <taxon>Actinomycetota</taxon>
        <taxon>Actinomycetes</taxon>
        <taxon>Micrococcales</taxon>
        <taxon>Micrococcaceae</taxon>
        <taxon>Galactobacter</taxon>
    </lineage>
</organism>
<dbReference type="InterPro" id="IPR036621">
    <property type="entry name" value="Anticodon-bd_dom_sf"/>
</dbReference>
<feature type="domain" description="Aminoacyl-transfer RNA synthetases class-II family profile" evidence="14">
    <location>
        <begin position="24"/>
        <end position="319"/>
    </location>
</feature>
<evidence type="ECO:0000256" key="4">
    <source>
        <dbReference type="ARBA" id="ARBA00022598"/>
    </source>
</evidence>
<keyword evidence="16" id="KW-1185">Reference proteome</keyword>
<dbReference type="AlphaFoldDB" id="A0A496PJW2"/>
<keyword evidence="4 15" id="KW-0436">Ligase</keyword>
<gene>
    <name evidence="15" type="primary">thrS</name>
    <name evidence="15" type="ORF">DWQ67_06780</name>
</gene>
<keyword evidence="7" id="KW-0862">Zinc</keyword>
<dbReference type="Proteomes" id="UP000273119">
    <property type="component" value="Unassembled WGS sequence"/>
</dbReference>
<accession>A0A496PJW2</accession>
<evidence type="ECO:0000256" key="11">
    <source>
        <dbReference type="ARBA" id="ARBA00049515"/>
    </source>
</evidence>
<dbReference type="GO" id="GO:0005524">
    <property type="term" value="F:ATP binding"/>
    <property type="evidence" value="ECO:0007669"/>
    <property type="project" value="UniProtKB-KW"/>
</dbReference>
<feature type="compositionally biased region" description="Low complexity" evidence="13">
    <location>
        <begin position="1"/>
        <end position="22"/>
    </location>
</feature>
<evidence type="ECO:0000256" key="13">
    <source>
        <dbReference type="SAM" id="MobiDB-lite"/>
    </source>
</evidence>
<evidence type="ECO:0000313" key="15">
    <source>
        <dbReference type="EMBL" id="RKW70793.1"/>
    </source>
</evidence>
<keyword evidence="9" id="KW-0648">Protein biosynthesis</keyword>
<comment type="caution">
    <text evidence="15">The sequence shown here is derived from an EMBL/GenBank/DDBJ whole genome shotgun (WGS) entry which is preliminary data.</text>
</comment>
<keyword evidence="8" id="KW-0067">ATP-binding</keyword>
<dbReference type="PANTHER" id="PTHR11451">
    <property type="entry name" value="THREONINE-TRNA LIGASE"/>
    <property type="match status" value="1"/>
</dbReference>
<evidence type="ECO:0000256" key="5">
    <source>
        <dbReference type="ARBA" id="ARBA00022723"/>
    </source>
</evidence>
<proteinExistence type="inferred from homology"/>
<dbReference type="PRINTS" id="PR01047">
    <property type="entry name" value="TRNASYNTHTHR"/>
</dbReference>
<dbReference type="Pfam" id="PF00587">
    <property type="entry name" value="tRNA-synt_2b"/>
    <property type="match status" value="1"/>
</dbReference>
<name>A0A496PJW2_9MICC</name>
<dbReference type="GO" id="GO:0004829">
    <property type="term" value="F:threonine-tRNA ligase activity"/>
    <property type="evidence" value="ECO:0007669"/>
    <property type="project" value="UniProtKB-UniRule"/>
</dbReference>
<evidence type="ECO:0000256" key="7">
    <source>
        <dbReference type="ARBA" id="ARBA00022833"/>
    </source>
</evidence>
<dbReference type="SUPFAM" id="SSF55681">
    <property type="entry name" value="Class II aaRS and biotin synthetases"/>
    <property type="match status" value="1"/>
</dbReference>
<dbReference type="InterPro" id="IPR002320">
    <property type="entry name" value="Thr-tRNA-ligase_IIa"/>
</dbReference>
<dbReference type="GO" id="GO:0006435">
    <property type="term" value="P:threonyl-tRNA aminoacylation"/>
    <property type="evidence" value="ECO:0007669"/>
    <property type="project" value="UniProtKB-UniRule"/>
</dbReference>
<keyword evidence="6" id="KW-0547">Nucleotide-binding</keyword>
<dbReference type="PROSITE" id="PS50862">
    <property type="entry name" value="AA_TRNA_LIGASE_II"/>
    <property type="match status" value="1"/>
</dbReference>
<dbReference type="PANTHER" id="PTHR11451:SF56">
    <property type="entry name" value="THREONINE--TRNA LIGASE 1"/>
    <property type="match status" value="1"/>
</dbReference>
<evidence type="ECO:0000256" key="6">
    <source>
        <dbReference type="ARBA" id="ARBA00022741"/>
    </source>
</evidence>
<dbReference type="EMBL" id="QQXL01000003">
    <property type="protein sequence ID" value="RKW70793.1"/>
    <property type="molecule type" value="Genomic_DNA"/>
</dbReference>
<evidence type="ECO:0000256" key="12">
    <source>
        <dbReference type="NCBIfam" id="TIGR00418"/>
    </source>
</evidence>
<dbReference type="Gene3D" id="3.30.930.10">
    <property type="entry name" value="Bira Bifunctional Protein, Domain 2"/>
    <property type="match status" value="1"/>
</dbReference>
<evidence type="ECO:0000256" key="3">
    <source>
        <dbReference type="ARBA" id="ARBA00022490"/>
    </source>
</evidence>
<dbReference type="GO" id="GO:0046872">
    <property type="term" value="F:metal ion binding"/>
    <property type="evidence" value="ECO:0007669"/>
    <property type="project" value="UniProtKB-KW"/>
</dbReference>
<dbReference type="EC" id="6.1.1.3" evidence="2 12"/>
<reference evidence="15 16" key="1">
    <citation type="submission" date="2018-07" db="EMBL/GenBank/DDBJ databases">
        <title>Arthrobacter sp. nov., isolated from raw cow's milk with high bacterial count.</title>
        <authorList>
            <person name="Hahne J."/>
            <person name="Isele D."/>
            <person name="Lipski A."/>
        </authorList>
    </citation>
    <scope>NUCLEOTIDE SEQUENCE [LARGE SCALE GENOMIC DNA]</scope>
    <source>
        <strain evidence="15 16">JZ R-183</strain>
    </source>
</reference>
<dbReference type="InterPro" id="IPR033728">
    <property type="entry name" value="ThrRS_core"/>
</dbReference>